<keyword evidence="3" id="KW-1185">Reference proteome</keyword>
<protein>
    <submittedName>
        <fullName evidence="2">Uncharacterized protein</fullName>
    </submittedName>
</protein>
<proteinExistence type="predicted"/>
<evidence type="ECO:0000313" key="3">
    <source>
        <dbReference type="Proteomes" id="UP001202961"/>
    </source>
</evidence>
<organism evidence="2 3">
    <name type="scientific">Aporhodopirellula aestuarii</name>
    <dbReference type="NCBI Taxonomy" id="2950107"/>
    <lineage>
        <taxon>Bacteria</taxon>
        <taxon>Pseudomonadati</taxon>
        <taxon>Planctomycetota</taxon>
        <taxon>Planctomycetia</taxon>
        <taxon>Pirellulales</taxon>
        <taxon>Pirellulaceae</taxon>
        <taxon>Aporhodopirellula</taxon>
    </lineage>
</organism>
<name>A0ABT0U6G3_9BACT</name>
<comment type="caution">
    <text evidence="2">The sequence shown here is derived from an EMBL/GenBank/DDBJ whole genome shotgun (WGS) entry which is preliminary data.</text>
</comment>
<evidence type="ECO:0000256" key="1">
    <source>
        <dbReference type="SAM" id="Phobius"/>
    </source>
</evidence>
<keyword evidence="1" id="KW-0812">Transmembrane</keyword>
<feature type="transmembrane region" description="Helical" evidence="1">
    <location>
        <begin position="32"/>
        <end position="51"/>
    </location>
</feature>
<keyword evidence="1" id="KW-0472">Membrane</keyword>
<evidence type="ECO:0000313" key="2">
    <source>
        <dbReference type="EMBL" id="MCM2372392.1"/>
    </source>
</evidence>
<sequence>MKTIITVGIAIIIGLLGTAVLRDPLSGNLPLATSFLVSISAGIFVGNRVATGLARTPVRHRHVPAQRTSPNPRPFADRLARYAATGSKGVGQHGMQSGSGMPFWRANITLKRTPPKSPSYIRRVLRRIRFILIRSRG</sequence>
<keyword evidence="1" id="KW-1133">Transmembrane helix</keyword>
<dbReference type="Proteomes" id="UP001202961">
    <property type="component" value="Unassembled WGS sequence"/>
</dbReference>
<reference evidence="2 3" key="1">
    <citation type="journal article" date="2022" name="Syst. Appl. Microbiol.">
        <title>Rhodopirellula aestuarii sp. nov., a novel member of the genus Rhodopirellula isolated from brackish sediments collected in the Tagus River estuary, Portugal.</title>
        <authorList>
            <person name="Vitorino I.R."/>
            <person name="Klimek D."/>
            <person name="Calusinska M."/>
            <person name="Lobo-da-Cunha A."/>
            <person name="Vasconcelos V."/>
            <person name="Lage O.M."/>
        </authorList>
    </citation>
    <scope>NUCLEOTIDE SEQUENCE [LARGE SCALE GENOMIC DNA]</scope>
    <source>
        <strain evidence="2 3">ICT_H3.1</strain>
    </source>
</reference>
<dbReference type="RefSeq" id="WP_250930026.1">
    <property type="nucleotide sequence ID" value="NZ_JAMQBK010000046.1"/>
</dbReference>
<accession>A0ABT0U6G3</accession>
<gene>
    <name evidence="2" type="ORF">NB063_17425</name>
</gene>
<dbReference type="EMBL" id="JAMQBK010000046">
    <property type="protein sequence ID" value="MCM2372392.1"/>
    <property type="molecule type" value="Genomic_DNA"/>
</dbReference>